<dbReference type="InterPro" id="IPR006680">
    <property type="entry name" value="Amidohydro-rel"/>
</dbReference>
<feature type="domain" description="Amidohydrolase-related" evidence="1">
    <location>
        <begin position="1"/>
        <end position="87"/>
    </location>
</feature>
<evidence type="ECO:0000259" key="1">
    <source>
        <dbReference type="Pfam" id="PF04909"/>
    </source>
</evidence>
<keyword evidence="3" id="KW-1185">Reference proteome</keyword>
<evidence type="ECO:0000313" key="3">
    <source>
        <dbReference type="Proteomes" id="UP001167796"/>
    </source>
</evidence>
<accession>A0ABT9A7U1</accession>
<evidence type="ECO:0000313" key="2">
    <source>
        <dbReference type="EMBL" id="MDO7845907.1"/>
    </source>
</evidence>
<dbReference type="InterPro" id="IPR032466">
    <property type="entry name" value="Metal_Hydrolase"/>
</dbReference>
<proteinExistence type="predicted"/>
<dbReference type="RefSeq" id="WP_305010593.1">
    <property type="nucleotide sequence ID" value="NZ_JAUQSX010000002.1"/>
</dbReference>
<reference evidence="2" key="1">
    <citation type="submission" date="2023-07" db="EMBL/GenBank/DDBJ databases">
        <authorList>
            <person name="Kim M.K."/>
        </authorList>
    </citation>
    <scope>NUCLEOTIDE SEQUENCE</scope>
    <source>
        <strain evidence="2">M29</strain>
    </source>
</reference>
<comment type="caution">
    <text evidence="2">The sequence shown here is derived from an EMBL/GenBank/DDBJ whole genome shotgun (WGS) entry which is preliminary data.</text>
</comment>
<dbReference type="Gene3D" id="3.20.20.140">
    <property type="entry name" value="Metal-dependent hydrolases"/>
    <property type="match status" value="1"/>
</dbReference>
<gene>
    <name evidence="2" type="ORF">Q5H92_06030</name>
</gene>
<sequence length="89" mass="10174">MMQMYPQVYTDLGAILWVSPLTQHYATEFLKLAKADGSLSRVMFGSDQMRWPGAIPKSIQFLNSLAFLSKKDKEDILYNNAARFLRIGK</sequence>
<protein>
    <submittedName>
        <fullName evidence="2">Amidohydrolase family protein</fullName>
    </submittedName>
</protein>
<dbReference type="Pfam" id="PF04909">
    <property type="entry name" value="Amidohydro_2"/>
    <property type="match status" value="1"/>
</dbReference>
<dbReference type="EMBL" id="JAUQSX010000002">
    <property type="protein sequence ID" value="MDO7845907.1"/>
    <property type="molecule type" value="Genomic_DNA"/>
</dbReference>
<dbReference type="Proteomes" id="UP001167796">
    <property type="component" value="Unassembled WGS sequence"/>
</dbReference>
<organism evidence="2 3">
    <name type="scientific">Hymenobacter mellowenesis</name>
    <dbReference type="NCBI Taxonomy" id="3063995"/>
    <lineage>
        <taxon>Bacteria</taxon>
        <taxon>Pseudomonadati</taxon>
        <taxon>Bacteroidota</taxon>
        <taxon>Cytophagia</taxon>
        <taxon>Cytophagales</taxon>
        <taxon>Hymenobacteraceae</taxon>
        <taxon>Hymenobacter</taxon>
    </lineage>
</organism>
<dbReference type="SUPFAM" id="SSF51556">
    <property type="entry name" value="Metallo-dependent hydrolases"/>
    <property type="match status" value="1"/>
</dbReference>
<name>A0ABT9A7U1_9BACT</name>